<evidence type="ECO:0000313" key="2">
    <source>
        <dbReference type="Proteomes" id="UP000178427"/>
    </source>
</evidence>
<comment type="caution">
    <text evidence="1">The sequence shown here is derived from an EMBL/GenBank/DDBJ whole genome shotgun (WGS) entry which is preliminary data.</text>
</comment>
<sequence>MYKVVGIKVAGGLQNIGSRGDIDEAVKLVHQVLSHSTRTDIGPIALQSDGDGDYRLAEVQLQEAEKKLLAADSDLIISWHLGPSIEVSRPMARRTPDPHFVSDEGYD</sequence>
<dbReference type="EMBL" id="MFMA01000025">
    <property type="protein sequence ID" value="OGG73917.1"/>
    <property type="molecule type" value="Genomic_DNA"/>
</dbReference>
<reference evidence="1 2" key="1">
    <citation type="journal article" date="2016" name="Nat. Commun.">
        <title>Thousands of microbial genomes shed light on interconnected biogeochemical processes in an aquifer system.</title>
        <authorList>
            <person name="Anantharaman K."/>
            <person name="Brown C.T."/>
            <person name="Hug L.A."/>
            <person name="Sharon I."/>
            <person name="Castelle C.J."/>
            <person name="Probst A.J."/>
            <person name="Thomas B.C."/>
            <person name="Singh A."/>
            <person name="Wilkins M.J."/>
            <person name="Karaoz U."/>
            <person name="Brodie E.L."/>
            <person name="Williams K.H."/>
            <person name="Hubbard S.S."/>
            <person name="Banfield J.F."/>
        </authorList>
    </citation>
    <scope>NUCLEOTIDE SEQUENCE [LARGE SCALE GENOMIC DNA]</scope>
</reference>
<dbReference type="AlphaFoldDB" id="A0A1F6EJX6"/>
<gene>
    <name evidence="1" type="ORF">A3A40_02125</name>
</gene>
<proteinExistence type="predicted"/>
<protein>
    <submittedName>
        <fullName evidence="1">Uncharacterized protein</fullName>
    </submittedName>
</protein>
<dbReference type="Proteomes" id="UP000178427">
    <property type="component" value="Unassembled WGS sequence"/>
</dbReference>
<evidence type="ECO:0000313" key="1">
    <source>
        <dbReference type="EMBL" id="OGG73917.1"/>
    </source>
</evidence>
<organism evidence="1 2">
    <name type="scientific">Candidatus Kaiserbacteria bacterium RIFCSPLOWO2_01_FULL_54_20</name>
    <dbReference type="NCBI Taxonomy" id="1798513"/>
    <lineage>
        <taxon>Bacteria</taxon>
        <taxon>Candidatus Kaiseribacteriota</taxon>
    </lineage>
</organism>
<accession>A0A1F6EJX6</accession>
<name>A0A1F6EJX6_9BACT</name>